<accession>F0SN27</accession>
<dbReference type="RefSeq" id="WP_013629775.1">
    <property type="nucleotide sequence ID" value="NC_015174.1"/>
</dbReference>
<dbReference type="EMBL" id="CP002546">
    <property type="protein sequence ID" value="ADY61056.1"/>
    <property type="molecule type" value="Genomic_DNA"/>
</dbReference>
<dbReference type="Proteomes" id="UP000006860">
    <property type="component" value="Chromosome"/>
</dbReference>
<name>F0SN27_RUBBR</name>
<dbReference type="HOGENOM" id="CLU_2828556_0_0_0"/>
<evidence type="ECO:0000313" key="1">
    <source>
        <dbReference type="EMBL" id="ADY61056.1"/>
    </source>
</evidence>
<protein>
    <recommendedName>
        <fullName evidence="3">FeoB-associated Cys-rich membrane protein</fullName>
    </recommendedName>
</protein>
<gene>
    <name evidence="1" type="ordered locus">Plabr_3459</name>
</gene>
<proteinExistence type="predicted"/>
<dbReference type="AlphaFoldDB" id="F0SN27"/>
<evidence type="ECO:0000313" key="2">
    <source>
        <dbReference type="Proteomes" id="UP000006860"/>
    </source>
</evidence>
<keyword evidence="2" id="KW-1185">Reference proteome</keyword>
<dbReference type="Pfam" id="PF12669">
    <property type="entry name" value="FeoB_associated"/>
    <property type="match status" value="1"/>
</dbReference>
<evidence type="ECO:0008006" key="3">
    <source>
        <dbReference type="Google" id="ProtNLM"/>
    </source>
</evidence>
<sequence length="66" mass="7110">MDTQTLITLFIVAAAAVLWFRQMFIAKASGCGACPQKCKTGADNSSLTQLDVGLPRVDKQGRGPRR</sequence>
<dbReference type="STRING" id="756272.Plabr_3459"/>
<reference evidence="2" key="1">
    <citation type="submission" date="2011-02" db="EMBL/GenBank/DDBJ databases">
        <title>The complete genome of Planctomyces brasiliensis DSM 5305.</title>
        <authorList>
            <person name="Lucas S."/>
            <person name="Copeland A."/>
            <person name="Lapidus A."/>
            <person name="Bruce D."/>
            <person name="Goodwin L."/>
            <person name="Pitluck S."/>
            <person name="Kyrpides N."/>
            <person name="Mavromatis K."/>
            <person name="Pagani I."/>
            <person name="Ivanova N."/>
            <person name="Ovchinnikova G."/>
            <person name="Lu M."/>
            <person name="Detter J.C."/>
            <person name="Han C."/>
            <person name="Land M."/>
            <person name="Hauser L."/>
            <person name="Markowitz V."/>
            <person name="Cheng J.-F."/>
            <person name="Hugenholtz P."/>
            <person name="Woyke T."/>
            <person name="Wu D."/>
            <person name="Tindall B."/>
            <person name="Pomrenke H.G."/>
            <person name="Brambilla E."/>
            <person name="Klenk H.-P."/>
            <person name="Eisen J.A."/>
        </authorList>
    </citation>
    <scope>NUCLEOTIDE SEQUENCE [LARGE SCALE GENOMIC DNA]</scope>
    <source>
        <strain evidence="2">ATCC 49424 / DSM 5305 / JCM 21570 / NBRC 103401 / IFAM 1448</strain>
    </source>
</reference>
<organism evidence="1 2">
    <name type="scientific">Rubinisphaera brasiliensis (strain ATCC 49424 / DSM 5305 / JCM 21570 / IAM 15109 / NBRC 103401 / IFAM 1448)</name>
    <name type="common">Planctomyces brasiliensis</name>
    <dbReference type="NCBI Taxonomy" id="756272"/>
    <lineage>
        <taxon>Bacteria</taxon>
        <taxon>Pseudomonadati</taxon>
        <taxon>Planctomycetota</taxon>
        <taxon>Planctomycetia</taxon>
        <taxon>Planctomycetales</taxon>
        <taxon>Planctomycetaceae</taxon>
        <taxon>Rubinisphaera</taxon>
    </lineage>
</organism>
<dbReference type="KEGG" id="pbs:Plabr_3459"/>